<dbReference type="EMBL" id="BIMX01000031">
    <property type="protein sequence ID" value="GCF01346.1"/>
    <property type="molecule type" value="Genomic_DNA"/>
</dbReference>
<dbReference type="PANTHER" id="PTHR39394:SF1">
    <property type="entry name" value="DNAJ HOMOLOGUE SUBFAMILY C MEMBER 28 CONSERVED DOMAIN-CONTAINING PROTEIN"/>
    <property type="match status" value="1"/>
</dbReference>
<gene>
    <name evidence="2" type="ORF">ZYGM_000682</name>
</gene>
<proteinExistence type="predicted"/>
<dbReference type="InterPro" id="IPR018961">
    <property type="entry name" value="DnaJ_homolog_subfam-C_membr-28"/>
</dbReference>
<dbReference type="Proteomes" id="UP000301737">
    <property type="component" value="Unassembled WGS sequence"/>
</dbReference>
<sequence>MRRLQDLKDQSTVDKNDPLVKLTQFDENDVGIEWAFEEDKINADKILEIINTQQKVSNTHMNFSSDKGERKTIPPPLASGSEAQKEAFQFINKMPGVNFQDKMETAQMRAIKYKLRQEKIKEAKNQDEQAHFRELYAERFTPIGSFEKLESLADKRIEESMKHGGFKDVGKVRGKPVRLPRPNEHVSTTEHYLNNILAKQNIVPPWIENQSRVNRNVTDFRAEMFRGFERELSSILKKFELFNASSNVKMVRSSIARSYGTVDGFLRYRFENWKNSKKNWADTKIDAINSELRTYNLQAPLSTQKLYLVSDKEFQRVFANINFDNLIDNEITSLKNKRVQEKHIAQSKAPSLSAFFKFW</sequence>
<accession>A0A4C2EAX2</accession>
<dbReference type="PANTHER" id="PTHR39394">
    <property type="entry name" value="YALI0E31793P"/>
    <property type="match status" value="1"/>
</dbReference>
<comment type="caution">
    <text evidence="2">The sequence shown here is derived from an EMBL/GenBank/DDBJ whole genome shotgun (WGS) entry which is preliminary data.</text>
</comment>
<dbReference type="OrthoDB" id="1922282at2759"/>
<reference evidence="2 3" key="1">
    <citation type="submission" date="2019-01" db="EMBL/GenBank/DDBJ databases">
        <title>Draft Genome Sequencing of Zygosaccharomyces mellis Ca-7.</title>
        <authorList>
            <person name="Shiwa Y."/>
            <person name="Kanesaki Y."/>
            <person name="Ishige T."/>
            <person name="Mura K."/>
            <person name="Hori T."/>
            <person name="Tamura T."/>
        </authorList>
    </citation>
    <scope>NUCLEOTIDE SEQUENCE [LARGE SCALE GENOMIC DNA]</scope>
    <source>
        <strain evidence="2 3">Ca-7</strain>
    </source>
</reference>
<evidence type="ECO:0000259" key="1">
    <source>
        <dbReference type="Pfam" id="PF09350"/>
    </source>
</evidence>
<evidence type="ECO:0000313" key="2">
    <source>
        <dbReference type="EMBL" id="GCF01346.1"/>
    </source>
</evidence>
<organism evidence="2 3">
    <name type="scientific">Zygosaccharomyces mellis</name>
    <dbReference type="NCBI Taxonomy" id="42258"/>
    <lineage>
        <taxon>Eukaryota</taxon>
        <taxon>Fungi</taxon>
        <taxon>Dikarya</taxon>
        <taxon>Ascomycota</taxon>
        <taxon>Saccharomycotina</taxon>
        <taxon>Saccharomycetes</taxon>
        <taxon>Saccharomycetales</taxon>
        <taxon>Saccharomycetaceae</taxon>
        <taxon>Zygosaccharomyces</taxon>
    </lineage>
</organism>
<keyword evidence="3" id="KW-1185">Reference proteome</keyword>
<dbReference type="AlphaFoldDB" id="A0A4C2EAX2"/>
<evidence type="ECO:0000313" key="3">
    <source>
        <dbReference type="Proteomes" id="UP000301737"/>
    </source>
</evidence>
<protein>
    <recommendedName>
        <fullName evidence="1">DnaJ homologue subfamily C member 28 conserved domain-containing protein</fullName>
    </recommendedName>
</protein>
<feature type="domain" description="DnaJ homologue subfamily C member 28 conserved" evidence="1">
    <location>
        <begin position="152"/>
        <end position="221"/>
    </location>
</feature>
<name>A0A4C2EAX2_9SACH</name>
<dbReference type="Pfam" id="PF09350">
    <property type="entry name" value="DJC28_CD"/>
    <property type="match status" value="1"/>
</dbReference>